<proteinExistence type="predicted"/>
<feature type="region of interest" description="Disordered" evidence="1">
    <location>
        <begin position="18"/>
        <end position="79"/>
    </location>
</feature>
<sequence length="209" mass="24086">MFKDMKKQIKPLKMQLQFFAEEDPALKDPPADPPKEPTDPKGGEPTKVELTEEELQKKIESESDRKLQSALQKKEQEWETKTQEAIKNALEEEKRLSKLSEKEQEEERMTKREKELQDRENELKRKELKAEAITDLSNKELPTEFADFLLAEDAEKTLENINSFKKAFDAAVNKAVKEELRQDSPNSGAGTSNKNTKNIAELAKENRII</sequence>
<feature type="region of interest" description="Disordered" evidence="1">
    <location>
        <begin position="91"/>
        <end position="125"/>
    </location>
</feature>
<feature type="compositionally biased region" description="Polar residues" evidence="1">
    <location>
        <begin position="183"/>
        <end position="198"/>
    </location>
</feature>
<feature type="region of interest" description="Disordered" evidence="1">
    <location>
        <begin position="178"/>
        <end position="209"/>
    </location>
</feature>
<organism evidence="2 3">
    <name type="scientific">Virgibacillus dokdonensis</name>
    <dbReference type="NCBI Taxonomy" id="302167"/>
    <lineage>
        <taxon>Bacteria</taxon>
        <taxon>Bacillati</taxon>
        <taxon>Bacillota</taxon>
        <taxon>Bacilli</taxon>
        <taxon>Bacillales</taxon>
        <taxon>Bacillaceae</taxon>
        <taxon>Virgibacillus</taxon>
    </lineage>
</organism>
<dbReference type="Proteomes" id="UP000256488">
    <property type="component" value="Unassembled WGS sequence"/>
</dbReference>
<accession>A0A3E0WTC7</accession>
<reference evidence="2 3" key="1">
    <citation type="submission" date="2017-05" db="EMBL/GenBank/DDBJ databases">
        <title>Virgibacillus sp. AK90 isolated from a saltern of Kakinada, India.</title>
        <authorList>
            <person name="Gupta V."/>
            <person name="Sidhu C."/>
            <person name="Korpole S."/>
            <person name="Pinnaka A.K."/>
        </authorList>
    </citation>
    <scope>NUCLEOTIDE SEQUENCE [LARGE SCALE GENOMIC DNA]</scope>
    <source>
        <strain evidence="2 3">AK90</strain>
    </source>
</reference>
<dbReference type="Pfam" id="PF14265">
    <property type="entry name" value="DUF4355"/>
    <property type="match status" value="1"/>
</dbReference>
<feature type="compositionally biased region" description="Basic and acidic residues" evidence="1">
    <location>
        <begin position="24"/>
        <end position="79"/>
    </location>
</feature>
<evidence type="ECO:0000256" key="1">
    <source>
        <dbReference type="SAM" id="MobiDB-lite"/>
    </source>
</evidence>
<evidence type="ECO:0000313" key="3">
    <source>
        <dbReference type="Proteomes" id="UP000256488"/>
    </source>
</evidence>
<dbReference type="AlphaFoldDB" id="A0A3E0WTC7"/>
<name>A0A3E0WTC7_9BACI</name>
<dbReference type="InterPro" id="IPR025580">
    <property type="entry name" value="Gp46"/>
</dbReference>
<comment type="caution">
    <text evidence="2">The sequence shown here is derived from an EMBL/GenBank/DDBJ whole genome shotgun (WGS) entry which is preliminary data.</text>
</comment>
<dbReference type="RefSeq" id="WP_116277575.1">
    <property type="nucleotide sequence ID" value="NZ_NFZX01000007.1"/>
</dbReference>
<protein>
    <recommendedName>
        <fullName evidence="4">DUF4355 domain-containing protein</fullName>
    </recommendedName>
</protein>
<evidence type="ECO:0000313" key="2">
    <source>
        <dbReference type="EMBL" id="RFA36224.1"/>
    </source>
</evidence>
<gene>
    <name evidence="2" type="ORF">CAI16_05390</name>
</gene>
<dbReference type="EMBL" id="NFZX01000007">
    <property type="protein sequence ID" value="RFA36224.1"/>
    <property type="molecule type" value="Genomic_DNA"/>
</dbReference>
<evidence type="ECO:0008006" key="4">
    <source>
        <dbReference type="Google" id="ProtNLM"/>
    </source>
</evidence>